<organism evidence="3 4">
    <name type="scientific">Psilocybe cyanescens</name>
    <dbReference type="NCBI Taxonomy" id="93625"/>
    <lineage>
        <taxon>Eukaryota</taxon>
        <taxon>Fungi</taxon>
        <taxon>Dikarya</taxon>
        <taxon>Basidiomycota</taxon>
        <taxon>Agaricomycotina</taxon>
        <taxon>Agaricomycetes</taxon>
        <taxon>Agaricomycetidae</taxon>
        <taxon>Agaricales</taxon>
        <taxon>Agaricineae</taxon>
        <taxon>Strophariaceae</taxon>
        <taxon>Psilocybe</taxon>
    </lineage>
</organism>
<comment type="similarity">
    <text evidence="1">Belongs to the SecY/SEC61-alpha family.</text>
</comment>
<dbReference type="GO" id="GO:0015031">
    <property type="term" value="P:protein transport"/>
    <property type="evidence" value="ECO:0007669"/>
    <property type="project" value="InterPro"/>
</dbReference>
<dbReference type="PANTHER" id="PTHR10906">
    <property type="entry name" value="SECY/SEC61-ALPHA FAMILY MEMBER"/>
    <property type="match status" value="1"/>
</dbReference>
<keyword evidence="2" id="KW-1133">Transmembrane helix</keyword>
<keyword evidence="2" id="KW-0472">Membrane</keyword>
<dbReference type="STRING" id="93625.A0A409XAP3"/>
<evidence type="ECO:0000313" key="4">
    <source>
        <dbReference type="Proteomes" id="UP000283269"/>
    </source>
</evidence>
<dbReference type="InterPro" id="IPR002208">
    <property type="entry name" value="SecY/SEC61-alpha"/>
</dbReference>
<evidence type="ECO:0000313" key="3">
    <source>
        <dbReference type="EMBL" id="PPQ87800.1"/>
    </source>
</evidence>
<gene>
    <name evidence="3" type="ORF">CVT25_008844</name>
</gene>
<evidence type="ECO:0000256" key="2">
    <source>
        <dbReference type="SAM" id="Phobius"/>
    </source>
</evidence>
<dbReference type="AlphaFoldDB" id="A0A409XAP3"/>
<name>A0A409XAP3_PSICY</name>
<proteinExistence type="inferred from homology"/>
<dbReference type="EMBL" id="NHYD01002207">
    <property type="protein sequence ID" value="PPQ87800.1"/>
    <property type="molecule type" value="Genomic_DNA"/>
</dbReference>
<dbReference type="SUPFAM" id="SSF103491">
    <property type="entry name" value="Preprotein translocase SecY subunit"/>
    <property type="match status" value="1"/>
</dbReference>
<evidence type="ECO:0000256" key="1">
    <source>
        <dbReference type="RuleBase" id="RU004349"/>
    </source>
</evidence>
<dbReference type="InParanoid" id="A0A409XAP3"/>
<keyword evidence="4" id="KW-1185">Reference proteome</keyword>
<feature type="transmembrane region" description="Helical" evidence="2">
    <location>
        <begin position="55"/>
        <end position="80"/>
    </location>
</feature>
<dbReference type="Pfam" id="PF00344">
    <property type="entry name" value="SecY"/>
    <property type="match status" value="1"/>
</dbReference>
<dbReference type="InterPro" id="IPR023201">
    <property type="entry name" value="SecY_dom_sf"/>
</dbReference>
<reference evidence="3 4" key="1">
    <citation type="journal article" date="2018" name="Evol. Lett.">
        <title>Horizontal gene cluster transfer increased hallucinogenic mushroom diversity.</title>
        <authorList>
            <person name="Reynolds H.T."/>
            <person name="Vijayakumar V."/>
            <person name="Gluck-Thaler E."/>
            <person name="Korotkin H.B."/>
            <person name="Matheny P.B."/>
            <person name="Slot J.C."/>
        </authorList>
    </citation>
    <scope>NUCLEOTIDE SEQUENCE [LARGE SCALE GENOMIC DNA]</scope>
    <source>
        <strain evidence="3 4">2631</strain>
    </source>
</reference>
<dbReference type="Gene3D" id="1.10.3370.10">
    <property type="entry name" value="SecY subunit domain"/>
    <property type="match status" value="1"/>
</dbReference>
<keyword evidence="2" id="KW-0812">Transmembrane</keyword>
<accession>A0A409XAP3</accession>
<dbReference type="GO" id="GO:0016020">
    <property type="term" value="C:membrane"/>
    <property type="evidence" value="ECO:0007669"/>
    <property type="project" value="InterPro"/>
</dbReference>
<comment type="caution">
    <text evidence="3">The sequence shown here is derived from an EMBL/GenBank/DDBJ whole genome shotgun (WGS) entry which is preliminary data.</text>
</comment>
<protein>
    <submittedName>
        <fullName evidence="3">Uncharacterized protein</fullName>
    </submittedName>
</protein>
<sequence>MNGGIPCPPDVLASAPVRYQVLRLLRPAVLDEDRALFSGAHKWLYGQPSDLGTGVCLFLIIQLIFVALIVIFVALIVILLDEPLQKGYGLGSDINLFIETNIHEFIVWKAFLPTTVNIGRGSKFEGVIMLQSTLTSSVFFVLQMLVTRFGRTLVVKVARHPDGGCIWRGHLSLLSVAADLSGVIGKGSGIMMAVAGDLL</sequence>
<dbReference type="Proteomes" id="UP000283269">
    <property type="component" value="Unassembled WGS sequence"/>
</dbReference>